<dbReference type="PANTHER" id="PTHR31860:SF4">
    <property type="entry name" value="OS02G0637800 PROTEIN"/>
    <property type="match status" value="1"/>
</dbReference>
<dbReference type="Pfam" id="PF04842">
    <property type="entry name" value="DUF639"/>
    <property type="match status" value="1"/>
</dbReference>
<feature type="compositionally biased region" description="Basic and acidic residues" evidence="1">
    <location>
        <begin position="24"/>
        <end position="33"/>
    </location>
</feature>
<proteinExistence type="predicted"/>
<evidence type="ECO:0000313" key="3">
    <source>
        <dbReference type="EMBL" id="SPC78497.1"/>
    </source>
</evidence>
<reference evidence="3" key="1">
    <citation type="submission" date="2018-02" db="EMBL/GenBank/DDBJ databases">
        <authorList>
            <person name="Cohen D.B."/>
            <person name="Kent A.D."/>
        </authorList>
    </citation>
    <scope>NUCLEOTIDE SEQUENCE</scope>
</reference>
<feature type="region of interest" description="Disordered" evidence="1">
    <location>
        <begin position="24"/>
        <end position="45"/>
    </location>
</feature>
<keyword evidence="2" id="KW-0472">Membrane</keyword>
<evidence type="ECO:0008006" key="4">
    <source>
        <dbReference type="Google" id="ProtNLM"/>
    </source>
</evidence>
<dbReference type="PANTHER" id="PTHR31860">
    <property type="entry name" value="HEAT-INDUCIBLE TRANSCRIPTION REPRESSOR (DUF639)-RELATED"/>
    <property type="match status" value="1"/>
</dbReference>
<accession>A0A2N9EHT0</accession>
<evidence type="ECO:0000256" key="2">
    <source>
        <dbReference type="SAM" id="Phobius"/>
    </source>
</evidence>
<gene>
    <name evidence="3" type="ORF">FSB_LOCUS6379</name>
</gene>
<organism evidence="3">
    <name type="scientific">Fagus sylvatica</name>
    <name type="common">Beechnut</name>
    <dbReference type="NCBI Taxonomy" id="28930"/>
    <lineage>
        <taxon>Eukaryota</taxon>
        <taxon>Viridiplantae</taxon>
        <taxon>Streptophyta</taxon>
        <taxon>Embryophyta</taxon>
        <taxon>Tracheophyta</taxon>
        <taxon>Spermatophyta</taxon>
        <taxon>Magnoliopsida</taxon>
        <taxon>eudicotyledons</taxon>
        <taxon>Gunneridae</taxon>
        <taxon>Pentapetalae</taxon>
        <taxon>rosids</taxon>
        <taxon>fabids</taxon>
        <taxon>Fagales</taxon>
        <taxon>Fagaceae</taxon>
        <taxon>Fagus</taxon>
    </lineage>
</organism>
<dbReference type="InterPro" id="IPR006927">
    <property type="entry name" value="DUF639"/>
</dbReference>
<sequence length="705" mass="79089">MEKVVKVEEEMLKMKSVLSNLKRNESNARDKGIGESQHSSSLSPKSIPLLSPLANSVVSRCSKILQVPTEELQHQFDTELPGTVKELLTYARSFLEFCSYQTIHLLSTSPDFLSDKEFRRLTYDMMLAWEAPSVESETLDKESPSCSNQEVEDEDGWSLFYSSSTTTAVQVGDKKTVGREAFARIAPVCAAVADIITVHNLFDALTSSSDYQLHFLVYEKYIRSLDKIIKAAKYALAPAIGNLQLSEGEIVIDVDGIVPIQPVLQHIGISAWPGRLTLTNYALYFETGVGLYDKAVRYDLAMDMKQVIKPELTGPLGARLFDKAVMYKSTSIEEPVYLEFPQFKGNSRRDYWLDICLEILHAHRFIRKNNLKEIQKSEILAKAILGIFRYHAVREAFNFFSSHYKTLLAFNLAESLPGGDKILETLSSRLALLNVGAGIANAKRQPTLSPRKQQPTLSPVSLLTLSRLGFVLQKEANLDGESVVIGDICVGETNPLELAVKQSVLDTGTAEAAQATVDQVKVDGIDTNVAVMKELLFPVIELVSRLQRLASWEDPYKSTVFLVMTGYTIIRHFNKGRPLEAFKVTPPPNRNAVEQLLTLQDAITQFEALIQAGNIILLKIRALLFAVLPQATDKVVLLLVFIAAAFAFVPLKYLVLLVFLEAFTREMPYRKESSNRWVRRVKEWWIRIPAAPVQLIKVDEKKKKK</sequence>
<dbReference type="AlphaFoldDB" id="A0A2N9EHT0"/>
<dbReference type="EMBL" id="OIVN01000335">
    <property type="protein sequence ID" value="SPC78497.1"/>
    <property type="molecule type" value="Genomic_DNA"/>
</dbReference>
<evidence type="ECO:0000256" key="1">
    <source>
        <dbReference type="SAM" id="MobiDB-lite"/>
    </source>
</evidence>
<feature type="transmembrane region" description="Helical" evidence="2">
    <location>
        <begin position="635"/>
        <end position="660"/>
    </location>
</feature>
<name>A0A2N9EHT0_FAGSY</name>
<protein>
    <recommendedName>
        <fullName evidence="4">DUF639 domain-containing protein</fullName>
    </recommendedName>
</protein>
<keyword evidence="2" id="KW-0812">Transmembrane</keyword>
<keyword evidence="2" id="KW-1133">Transmembrane helix</keyword>